<sequence length="242" mass="28340">MIPKIIHYCWFGRGKMPELALKCLESWKKHLPDYVIKEWNEDNFDLDAYPYAREAYDNRKFAFVTDIVRLYALYHEGGIYMDTDVEVLKPLDTFLKYDAVSGFESKTQIPTGLMACREGYPLFKELLDEYDGIHFKQTDGSLDFTTNVVRITNTCLKYGFVPNNQFQAVNGFTLFPKEYFCPKSYDDGKIYLTENTVTIHHFAGSWLTPKQKITERAVRMIGYDNFETILHLKKKLFSLFSK</sequence>
<reference evidence="2 3" key="1">
    <citation type="submission" date="2018-08" db="EMBL/GenBank/DDBJ databases">
        <title>A genome reference for cultivated species of the human gut microbiota.</title>
        <authorList>
            <person name="Zou Y."/>
            <person name="Xue W."/>
            <person name="Luo G."/>
        </authorList>
    </citation>
    <scope>NUCLEOTIDE SEQUENCE [LARGE SCALE GENOMIC DNA]</scope>
    <source>
        <strain evidence="2 3">AM40-30BH</strain>
    </source>
</reference>
<dbReference type="EMBL" id="QSGO01000001">
    <property type="protein sequence ID" value="RHB38263.1"/>
    <property type="molecule type" value="Genomic_DNA"/>
</dbReference>
<dbReference type="InterPro" id="IPR051706">
    <property type="entry name" value="Glycosyltransferase_domain"/>
</dbReference>
<protein>
    <submittedName>
        <fullName evidence="2">Glycosyl transferase</fullName>
    </submittedName>
</protein>
<proteinExistence type="predicted"/>
<name>A0A413VXG2_9BACE</name>
<gene>
    <name evidence="2" type="ORF">DW888_00100</name>
</gene>
<comment type="caution">
    <text evidence="2">The sequence shown here is derived from an EMBL/GenBank/DDBJ whole genome shotgun (WGS) entry which is preliminary data.</text>
</comment>
<dbReference type="InterPro" id="IPR029044">
    <property type="entry name" value="Nucleotide-diphossugar_trans"/>
</dbReference>
<dbReference type="Pfam" id="PF04488">
    <property type="entry name" value="Gly_transf_sug"/>
    <property type="match status" value="1"/>
</dbReference>
<dbReference type="SUPFAM" id="SSF53448">
    <property type="entry name" value="Nucleotide-diphospho-sugar transferases"/>
    <property type="match status" value="1"/>
</dbReference>
<dbReference type="AlphaFoldDB" id="A0A413VXG2"/>
<dbReference type="PANTHER" id="PTHR32385:SF15">
    <property type="entry name" value="INOSITOL PHOSPHOCERAMIDE MANNOSYLTRANSFERASE 1"/>
    <property type="match status" value="1"/>
</dbReference>
<dbReference type="GO" id="GO:0016020">
    <property type="term" value="C:membrane"/>
    <property type="evidence" value="ECO:0007669"/>
    <property type="project" value="GOC"/>
</dbReference>
<organism evidence="2 3">
    <name type="scientific">Bacteroides nordii</name>
    <dbReference type="NCBI Taxonomy" id="291645"/>
    <lineage>
        <taxon>Bacteria</taxon>
        <taxon>Pseudomonadati</taxon>
        <taxon>Bacteroidota</taxon>
        <taxon>Bacteroidia</taxon>
        <taxon>Bacteroidales</taxon>
        <taxon>Bacteroidaceae</taxon>
        <taxon>Bacteroides</taxon>
    </lineage>
</organism>
<dbReference type="GO" id="GO:0000030">
    <property type="term" value="F:mannosyltransferase activity"/>
    <property type="evidence" value="ECO:0007669"/>
    <property type="project" value="TreeGrafter"/>
</dbReference>
<evidence type="ECO:0000313" key="3">
    <source>
        <dbReference type="Proteomes" id="UP000284379"/>
    </source>
</evidence>
<dbReference type="Proteomes" id="UP000284379">
    <property type="component" value="Unassembled WGS sequence"/>
</dbReference>
<dbReference type="Gene3D" id="3.90.550.20">
    <property type="match status" value="1"/>
</dbReference>
<dbReference type="GO" id="GO:0051999">
    <property type="term" value="P:mannosyl-inositol phosphorylceramide biosynthetic process"/>
    <property type="evidence" value="ECO:0007669"/>
    <property type="project" value="TreeGrafter"/>
</dbReference>
<accession>A0A413VXG2</accession>
<keyword evidence="1 2" id="KW-0808">Transferase</keyword>
<dbReference type="PANTHER" id="PTHR32385">
    <property type="entry name" value="MANNOSYL PHOSPHORYLINOSITOL CERAMIDE SYNTHASE"/>
    <property type="match status" value="1"/>
</dbReference>
<dbReference type="RefSeq" id="WP_122200581.1">
    <property type="nucleotide sequence ID" value="NZ_CABJFV010000001.1"/>
</dbReference>
<evidence type="ECO:0000313" key="2">
    <source>
        <dbReference type="EMBL" id="RHB38263.1"/>
    </source>
</evidence>
<evidence type="ECO:0000256" key="1">
    <source>
        <dbReference type="ARBA" id="ARBA00022679"/>
    </source>
</evidence>
<dbReference type="InterPro" id="IPR007577">
    <property type="entry name" value="GlycoTrfase_DXD_sugar-bd_CS"/>
</dbReference>